<dbReference type="RefSeq" id="XP_030379498.1">
    <property type="nucleotide sequence ID" value="XM_030523638.1"/>
</dbReference>
<dbReference type="GO" id="GO:0005737">
    <property type="term" value="C:cytoplasm"/>
    <property type="evidence" value="ECO:0007669"/>
    <property type="project" value="TreeGrafter"/>
</dbReference>
<dbReference type="Pfam" id="PF01239">
    <property type="entry name" value="PPTA"/>
    <property type="match status" value="3"/>
</dbReference>
<dbReference type="AlphaFoldDB" id="A0A6J2TWF0"/>
<keyword evidence="2" id="KW-0637">Prenyltransferase</keyword>
<dbReference type="PANTHER" id="PTHR11129">
    <property type="entry name" value="PROTEIN FARNESYLTRANSFERASE ALPHA SUBUNIT/RAB GERANYLGERANYL TRANSFERASE ALPHA SUBUNIT"/>
    <property type="match status" value="1"/>
</dbReference>
<dbReference type="PROSITE" id="PS51147">
    <property type="entry name" value="PFTA"/>
    <property type="match status" value="2"/>
</dbReference>
<sequence length="434" mass="50915">MPSTTEHLVSPKKQQASEQQPNMEALDINVDFNNEKNVLCEKIIRDINAVFLKDADLSSFEIIQKETNCNKSPVVHVEHNLGLESWCAQHVYDHAHRTLISHRRQSLQQQMRTLQQQQQSDALAKYLNVALLINPDVTTFWHIRRQLVQKNRLSINKELQFSALVLSIKPKSNEAFAYRRWLYSFQSADAIDWPNEISICERSADRCACNYHAWSHRQWVLQNAPCLLQSELMRTEKFIRKHISDYSSYHYRQVVLSRAYELCFYMPSSGQTDDQTQLDDLRELFAHYDLRWSELSDEEAMVQLLLPDLNRSSISAQRLRSFLYCCNIAAHDMRLCVEQRALYGPRDCFELHRRASLKFIVEQCVRLMTGLANGVYLPQASATQSLEFQSQLRKFDYASHPFLSAVRRVESELGDKHQRWCNLHLHFGYEERRV</sequence>
<organism evidence="6 7">
    <name type="scientific">Drosophila lebanonensis</name>
    <name type="common">Fruit fly</name>
    <name type="synonym">Scaptodrosophila lebanonensis</name>
    <dbReference type="NCBI Taxonomy" id="7225"/>
    <lineage>
        <taxon>Eukaryota</taxon>
        <taxon>Metazoa</taxon>
        <taxon>Ecdysozoa</taxon>
        <taxon>Arthropoda</taxon>
        <taxon>Hexapoda</taxon>
        <taxon>Insecta</taxon>
        <taxon>Pterygota</taxon>
        <taxon>Neoptera</taxon>
        <taxon>Endopterygota</taxon>
        <taxon>Diptera</taxon>
        <taxon>Brachycera</taxon>
        <taxon>Muscomorpha</taxon>
        <taxon>Ephydroidea</taxon>
        <taxon>Drosophilidae</taxon>
        <taxon>Scaptodrosophila</taxon>
    </lineage>
</organism>
<evidence type="ECO:0000256" key="2">
    <source>
        <dbReference type="ARBA" id="ARBA00022602"/>
    </source>
</evidence>
<keyword evidence="6" id="KW-1185">Reference proteome</keyword>
<dbReference type="CTD" id="31212"/>
<dbReference type="Proteomes" id="UP000504634">
    <property type="component" value="Unplaced"/>
</dbReference>
<dbReference type="OrthoDB" id="5358702at2759"/>
<accession>A0A6J2TWF0</accession>
<dbReference type="SUPFAM" id="SSF48439">
    <property type="entry name" value="Protein prenylyltransferase"/>
    <property type="match status" value="1"/>
</dbReference>
<gene>
    <name evidence="7" type="primary">LOC115627809</name>
</gene>
<evidence type="ECO:0000256" key="5">
    <source>
        <dbReference type="SAM" id="MobiDB-lite"/>
    </source>
</evidence>
<proteinExistence type="inferred from homology"/>
<dbReference type="Gene3D" id="1.25.40.120">
    <property type="entry name" value="Protein prenylyltransferase"/>
    <property type="match status" value="1"/>
</dbReference>
<evidence type="ECO:0000313" key="6">
    <source>
        <dbReference type="Proteomes" id="UP000504634"/>
    </source>
</evidence>
<dbReference type="FunFam" id="1.25.40.120:FF:000036">
    <property type="entry name" value="GM18897"/>
    <property type="match status" value="1"/>
</dbReference>
<dbReference type="InterPro" id="IPR002088">
    <property type="entry name" value="Prenyl_trans_a"/>
</dbReference>
<keyword evidence="4" id="KW-0677">Repeat</keyword>
<evidence type="ECO:0000256" key="3">
    <source>
        <dbReference type="ARBA" id="ARBA00022679"/>
    </source>
</evidence>
<evidence type="ECO:0000256" key="4">
    <source>
        <dbReference type="ARBA" id="ARBA00022737"/>
    </source>
</evidence>
<reference evidence="7" key="1">
    <citation type="submission" date="2025-08" db="UniProtKB">
        <authorList>
            <consortium name="RefSeq"/>
        </authorList>
    </citation>
    <scope>IDENTIFICATION</scope>
    <source>
        <strain evidence="7">11010-0011.00</strain>
        <tissue evidence="7">Whole body</tissue>
    </source>
</reference>
<dbReference type="GeneID" id="115627809"/>
<keyword evidence="3" id="KW-0808">Transferase</keyword>
<evidence type="ECO:0000313" key="7">
    <source>
        <dbReference type="RefSeq" id="XP_030379498.1"/>
    </source>
</evidence>
<name>A0A6J2TWF0_DROLE</name>
<dbReference type="GO" id="GO:0008318">
    <property type="term" value="F:protein prenyltransferase activity"/>
    <property type="evidence" value="ECO:0007669"/>
    <property type="project" value="InterPro"/>
</dbReference>
<feature type="region of interest" description="Disordered" evidence="5">
    <location>
        <begin position="1"/>
        <end position="22"/>
    </location>
</feature>
<dbReference type="PANTHER" id="PTHR11129:SF3">
    <property type="entry name" value="PROTEIN PRENYLTRANSFERASE ALPHA SUBUNIT REPEAT-CONTAINING PROTEIN 1"/>
    <property type="match status" value="1"/>
</dbReference>
<evidence type="ECO:0000256" key="1">
    <source>
        <dbReference type="ARBA" id="ARBA00006734"/>
    </source>
</evidence>
<comment type="similarity">
    <text evidence="1">Belongs to the protein prenyltransferase subunit alpha family.</text>
</comment>
<protein>
    <submittedName>
        <fullName evidence="7">Protein prenyltransferase alpha subunit repeat-containing protein 1-B</fullName>
    </submittedName>
</protein>